<keyword evidence="3" id="KW-0677">Repeat</keyword>
<gene>
    <name evidence="8" type="ORF">HYZ11_17805</name>
</gene>
<protein>
    <submittedName>
        <fullName evidence="8">(4Fe-4S)-binding protein</fullName>
    </submittedName>
</protein>
<evidence type="ECO:0000256" key="2">
    <source>
        <dbReference type="ARBA" id="ARBA00022723"/>
    </source>
</evidence>
<reference evidence="8" key="1">
    <citation type="submission" date="2020-07" db="EMBL/GenBank/DDBJ databases">
        <title>Huge and variable diversity of episymbiotic CPR bacteria and DPANN archaea in groundwater ecosystems.</title>
        <authorList>
            <person name="He C.Y."/>
            <person name="Keren R."/>
            <person name="Whittaker M."/>
            <person name="Farag I.F."/>
            <person name="Doudna J."/>
            <person name="Cate J.H.D."/>
            <person name="Banfield J.F."/>
        </authorList>
    </citation>
    <scope>NUCLEOTIDE SEQUENCE</scope>
    <source>
        <strain evidence="8">NC_groundwater_763_Ag_S-0.2um_68_21</strain>
    </source>
</reference>
<dbReference type="Proteomes" id="UP000782312">
    <property type="component" value="Unassembled WGS sequence"/>
</dbReference>
<sequence length="396" mass="43425">MSVISFEIVYRGIYQKTLANKISRTLVLAAVKEGKQGISFGRYSDSPERNGIPAKLFGYIADNSEELQAVAAKYEPKQVDVSICVDDTLCKGVESWAWYGLQPINAVTKPGGTLIVTSNQKTAALVKHIHRRDTPYKIAIVPGGASMAGLWVYKNDGTDARCLGAALKAEPGICSMASLEQAIRENIGGDAHVEAARASFEDTRPDEIKPGEGNTEVPFTFQLLKWTEMREGVVIDGVGGHNDYRDMDGGYQPGRNEYFKKWSTRTMRPVVAFDKCTKCTLCWIACPDTVFDVTPDGYFDANMEACCGCGVCEAICPVADCITMVNEVIFEDRDSQYLMWKKDAKNYQGYVTEKRKAGKVEHRFPITGLAAAFSGVGLDGGHNQANAKAKSVKDFK</sequence>
<dbReference type="InterPro" id="IPR002869">
    <property type="entry name" value="Pyrv_flavodox_OxRed_cen"/>
</dbReference>
<dbReference type="GO" id="GO:0051539">
    <property type="term" value="F:4 iron, 4 sulfur cluster binding"/>
    <property type="evidence" value="ECO:0007669"/>
    <property type="project" value="UniProtKB-KW"/>
</dbReference>
<proteinExistence type="predicted"/>
<dbReference type="SUPFAM" id="SSF54862">
    <property type="entry name" value="4Fe-4S ferredoxins"/>
    <property type="match status" value="1"/>
</dbReference>
<evidence type="ECO:0000256" key="1">
    <source>
        <dbReference type="ARBA" id="ARBA00022485"/>
    </source>
</evidence>
<comment type="caution">
    <text evidence="8">The sequence shown here is derived from an EMBL/GenBank/DDBJ whole genome shotgun (WGS) entry which is preliminary data.</text>
</comment>
<evidence type="ECO:0000256" key="6">
    <source>
        <dbReference type="ARBA" id="ARBA00023014"/>
    </source>
</evidence>
<keyword evidence="4" id="KW-0560">Oxidoreductase</keyword>
<dbReference type="PROSITE" id="PS51379">
    <property type="entry name" value="4FE4S_FER_2"/>
    <property type="match status" value="2"/>
</dbReference>
<dbReference type="PANTHER" id="PTHR43724">
    <property type="entry name" value="PYRUVATE SYNTHASE SUBUNIT PORD"/>
    <property type="match status" value="1"/>
</dbReference>
<keyword evidence="6" id="KW-0411">Iron-sulfur</keyword>
<keyword evidence="5" id="KW-0408">Iron</keyword>
<dbReference type="Pfam" id="PF14697">
    <property type="entry name" value="Fer4_21"/>
    <property type="match status" value="1"/>
</dbReference>
<dbReference type="Gene3D" id="3.40.920.10">
    <property type="entry name" value="Pyruvate-ferredoxin oxidoreductase, PFOR, domain III"/>
    <property type="match status" value="1"/>
</dbReference>
<evidence type="ECO:0000313" key="8">
    <source>
        <dbReference type="EMBL" id="MBI3129467.1"/>
    </source>
</evidence>
<evidence type="ECO:0000313" key="9">
    <source>
        <dbReference type="Proteomes" id="UP000782312"/>
    </source>
</evidence>
<evidence type="ECO:0000259" key="7">
    <source>
        <dbReference type="PROSITE" id="PS51379"/>
    </source>
</evidence>
<dbReference type="Gene3D" id="3.30.70.20">
    <property type="match status" value="1"/>
</dbReference>
<dbReference type="InterPro" id="IPR017896">
    <property type="entry name" value="4Fe4S_Fe-S-bd"/>
</dbReference>
<accession>A0A932I491</accession>
<evidence type="ECO:0000256" key="3">
    <source>
        <dbReference type="ARBA" id="ARBA00022737"/>
    </source>
</evidence>
<feature type="domain" description="4Fe-4S ferredoxin-type" evidence="7">
    <location>
        <begin position="267"/>
        <end position="296"/>
    </location>
</feature>
<name>A0A932I491_UNCTE</name>
<feature type="domain" description="4Fe-4S ferredoxin-type" evidence="7">
    <location>
        <begin position="297"/>
        <end position="327"/>
    </location>
</feature>
<dbReference type="GO" id="GO:0016491">
    <property type="term" value="F:oxidoreductase activity"/>
    <property type="evidence" value="ECO:0007669"/>
    <property type="project" value="UniProtKB-KW"/>
</dbReference>
<dbReference type="EMBL" id="JACPUR010000041">
    <property type="protein sequence ID" value="MBI3129467.1"/>
    <property type="molecule type" value="Genomic_DNA"/>
</dbReference>
<evidence type="ECO:0000256" key="5">
    <source>
        <dbReference type="ARBA" id="ARBA00023004"/>
    </source>
</evidence>
<organism evidence="8 9">
    <name type="scientific">Tectimicrobiota bacterium</name>
    <dbReference type="NCBI Taxonomy" id="2528274"/>
    <lineage>
        <taxon>Bacteria</taxon>
        <taxon>Pseudomonadati</taxon>
        <taxon>Nitrospinota/Tectimicrobiota group</taxon>
        <taxon>Candidatus Tectimicrobiota</taxon>
    </lineage>
</organism>
<dbReference type="GO" id="GO:0046872">
    <property type="term" value="F:metal ion binding"/>
    <property type="evidence" value="ECO:0007669"/>
    <property type="project" value="UniProtKB-KW"/>
</dbReference>
<evidence type="ECO:0000256" key="4">
    <source>
        <dbReference type="ARBA" id="ARBA00023002"/>
    </source>
</evidence>
<keyword evidence="2" id="KW-0479">Metal-binding</keyword>
<dbReference type="AlphaFoldDB" id="A0A932I491"/>
<dbReference type="PANTHER" id="PTHR43724:SF1">
    <property type="entry name" value="PYRUVATE SYNTHASE SUBUNIT PORD"/>
    <property type="match status" value="1"/>
</dbReference>
<keyword evidence="1" id="KW-0004">4Fe-4S</keyword>
<dbReference type="PROSITE" id="PS00198">
    <property type="entry name" value="4FE4S_FER_1"/>
    <property type="match status" value="1"/>
</dbReference>
<dbReference type="InterPro" id="IPR017900">
    <property type="entry name" value="4Fe4S_Fe_S_CS"/>
</dbReference>